<keyword evidence="3" id="KW-0547">Nucleotide-binding</keyword>
<dbReference type="PANTHER" id="PTHR11259">
    <property type="entry name" value="RAS-RELATED GTP BINDING RAG/GTR YEAST"/>
    <property type="match status" value="1"/>
</dbReference>
<keyword evidence="8" id="KW-1185">Reference proteome</keyword>
<dbReference type="InterPro" id="IPR039397">
    <property type="entry name" value="RagA/B"/>
</dbReference>
<keyword evidence="4" id="KW-0342">GTP-binding</keyword>
<evidence type="ECO:0000256" key="2">
    <source>
        <dbReference type="ARBA" id="ARBA00007756"/>
    </source>
</evidence>
<dbReference type="EMBL" id="JAHUTJ010026211">
    <property type="protein sequence ID" value="MED6274656.1"/>
    <property type="molecule type" value="Genomic_DNA"/>
</dbReference>
<feature type="region of interest" description="Disordered" evidence="6">
    <location>
        <begin position="1"/>
        <end position="33"/>
    </location>
</feature>
<gene>
    <name evidence="7" type="ORF">CHARACLAT_018502</name>
</gene>
<dbReference type="Gene3D" id="3.40.50.300">
    <property type="entry name" value="P-loop containing nucleotide triphosphate hydrolases"/>
    <property type="match status" value="1"/>
</dbReference>
<evidence type="ECO:0000256" key="4">
    <source>
        <dbReference type="ARBA" id="ARBA00023134"/>
    </source>
</evidence>
<evidence type="ECO:0000256" key="1">
    <source>
        <dbReference type="ARBA" id="ARBA00006190"/>
    </source>
</evidence>
<evidence type="ECO:0000256" key="3">
    <source>
        <dbReference type="ARBA" id="ARBA00022741"/>
    </source>
</evidence>
<name>A0ABU7DHS7_9TELE</name>
<evidence type="ECO:0000256" key="5">
    <source>
        <dbReference type="ARBA" id="ARBA00049117"/>
    </source>
</evidence>
<comment type="caution">
    <text evidence="7">The sequence shown here is derived from an EMBL/GenBank/DDBJ whole genome shotgun (WGS) entry which is preliminary data.</text>
</comment>
<dbReference type="Pfam" id="PF04670">
    <property type="entry name" value="Gtr1_RagA"/>
    <property type="match status" value="1"/>
</dbReference>
<dbReference type="Gene3D" id="3.30.450.190">
    <property type="match status" value="1"/>
</dbReference>
<dbReference type="PANTHER" id="PTHR11259:SF1">
    <property type="entry name" value="RAS-RELATED GTP-BINDING PROTEIN"/>
    <property type="match status" value="1"/>
</dbReference>
<reference evidence="7 8" key="1">
    <citation type="submission" date="2021-06" db="EMBL/GenBank/DDBJ databases">
        <authorList>
            <person name="Palmer J.M."/>
        </authorList>
    </citation>
    <scope>NUCLEOTIDE SEQUENCE [LARGE SCALE GENOMIC DNA]</scope>
    <source>
        <strain evidence="7 8">CL_MEX2019</strain>
        <tissue evidence="7">Muscle</tissue>
    </source>
</reference>
<evidence type="ECO:0000313" key="7">
    <source>
        <dbReference type="EMBL" id="MED6274656.1"/>
    </source>
</evidence>
<dbReference type="InterPro" id="IPR006762">
    <property type="entry name" value="Gtr1_RagA"/>
</dbReference>
<proteinExistence type="inferred from homology"/>
<comment type="catalytic activity">
    <reaction evidence="5">
        <text>GTP + H2O = GDP + phosphate + H(+)</text>
        <dbReference type="Rhea" id="RHEA:19669"/>
        <dbReference type="ChEBI" id="CHEBI:15377"/>
        <dbReference type="ChEBI" id="CHEBI:15378"/>
        <dbReference type="ChEBI" id="CHEBI:37565"/>
        <dbReference type="ChEBI" id="CHEBI:43474"/>
        <dbReference type="ChEBI" id="CHEBI:58189"/>
    </reaction>
    <physiologicalReaction direction="left-to-right" evidence="5">
        <dbReference type="Rhea" id="RHEA:19670"/>
    </physiologicalReaction>
</comment>
<sequence>MDSRRVTEEHGMEVDGEHSGGAPTEKCLAPSQSQASITKKILSRPTPENLFNLKFAAKELQRNAKKCDKEEKVEKAKVKKAIQKGNTEVARIHAENAIRQKNQSVNFLRMSARVDAVAARVQTAVTMNQVTKSMAGVVKGMDATLKSMNLEKISALMDKFEHQFETLDVQTAQMEDTMSSTTTLTTPQNQVDSLLHEMADEAGLDLNMELPQGQTGSVGTSVASAEQDELSQRLAKLRDQIPFGEKCCRTDRSHLTHISEKSSPPCLLKGMSSSAMKKKVLLMGKSGSGKTSMRSIIFANYIARDTRRLGATIDVEHSHVRFLGNLVLNLWDCGGQDTFMENYFTSQRDNIFRNVEVLIYVFDVESRELEKDMHYYQSCLEAILQNSPDAKVFCLVHKMDLVQEDQRDLIFKEREEDLKRLSRPLACTCFRTSIWDETLYKAWSSIVYQLIPNVQQLETNLRNFAQIIEADEVLLFERATFLVISHYQCKEQRDAHRFEKISNIIKQFKLSCSKLAASFQSMEVRNSNFAAFIDVFTSNTYVMVIMSDPSIPSAATLINIRNARKHFEKLERVDGPKHSLHMRMR</sequence>
<evidence type="ECO:0000313" key="8">
    <source>
        <dbReference type="Proteomes" id="UP001352852"/>
    </source>
</evidence>
<feature type="compositionally biased region" description="Basic and acidic residues" evidence="6">
    <location>
        <begin position="1"/>
        <end position="18"/>
    </location>
</feature>
<accession>A0ABU7DHS7</accession>
<evidence type="ECO:0000256" key="6">
    <source>
        <dbReference type="SAM" id="MobiDB-lite"/>
    </source>
</evidence>
<evidence type="ECO:0008006" key="9">
    <source>
        <dbReference type="Google" id="ProtNLM"/>
    </source>
</evidence>
<protein>
    <recommendedName>
        <fullName evidence="9">Ras-related GTP-binding protein</fullName>
    </recommendedName>
</protein>
<dbReference type="Proteomes" id="UP001352852">
    <property type="component" value="Unassembled WGS sequence"/>
</dbReference>
<dbReference type="Pfam" id="PF03357">
    <property type="entry name" value="Snf7"/>
    <property type="match status" value="1"/>
</dbReference>
<dbReference type="Gene3D" id="6.10.140.1230">
    <property type="match status" value="1"/>
</dbReference>
<dbReference type="InterPro" id="IPR027417">
    <property type="entry name" value="P-loop_NTPase"/>
</dbReference>
<dbReference type="SUPFAM" id="SSF52540">
    <property type="entry name" value="P-loop containing nucleoside triphosphate hydrolases"/>
    <property type="match status" value="1"/>
</dbReference>
<dbReference type="CDD" id="cd11384">
    <property type="entry name" value="RagA_like"/>
    <property type="match status" value="1"/>
</dbReference>
<organism evidence="7 8">
    <name type="scientific">Characodon lateralis</name>
    <dbReference type="NCBI Taxonomy" id="208331"/>
    <lineage>
        <taxon>Eukaryota</taxon>
        <taxon>Metazoa</taxon>
        <taxon>Chordata</taxon>
        <taxon>Craniata</taxon>
        <taxon>Vertebrata</taxon>
        <taxon>Euteleostomi</taxon>
        <taxon>Actinopterygii</taxon>
        <taxon>Neopterygii</taxon>
        <taxon>Teleostei</taxon>
        <taxon>Neoteleostei</taxon>
        <taxon>Acanthomorphata</taxon>
        <taxon>Ovalentaria</taxon>
        <taxon>Atherinomorphae</taxon>
        <taxon>Cyprinodontiformes</taxon>
        <taxon>Goodeidae</taxon>
        <taxon>Characodon</taxon>
    </lineage>
</organism>
<dbReference type="InterPro" id="IPR005024">
    <property type="entry name" value="Snf7_fam"/>
</dbReference>
<comment type="similarity">
    <text evidence="2">Belongs to the GTR/RAG GTP-binding protein family.</text>
</comment>
<comment type="similarity">
    <text evidence="1">Belongs to the SNF7 family.</text>
</comment>